<accession>A0A7G1KW25</accession>
<sequence>MTQPTDNPGPDEIRPPSVEQARRGIESPSLWTMANGRYEKLAKQLRRNTGISYQRVLGLLREVRWLADLPAEIHETDDANRVVEILREASRTAAAEPGPPTTARASGDDPAEPMFSESDHAGTGTPSPTTAPDAAAPFYPTFRSPR</sequence>
<evidence type="ECO:0000313" key="2">
    <source>
        <dbReference type="EMBL" id="BCK59438.1"/>
    </source>
</evidence>
<evidence type="ECO:0000256" key="1">
    <source>
        <dbReference type="SAM" id="MobiDB-lite"/>
    </source>
</evidence>
<name>A0A7G1KW25_9NOCA</name>
<dbReference type="AlphaFoldDB" id="A0A7G1KW25"/>
<dbReference type="KEGG" id="nwl:NWFMUON74_72100"/>
<geneLocation type="plasmid" evidence="2 3">
    <name>pFMUON74</name>
</geneLocation>
<protein>
    <submittedName>
        <fullName evidence="2">Uncharacterized protein</fullName>
    </submittedName>
</protein>
<reference evidence="2 3" key="1">
    <citation type="submission" date="2020-08" db="EMBL/GenBank/DDBJ databases">
        <title>Genome Sequencing of Nocardia wallacei strain FMUON74 and assembly.</title>
        <authorList>
            <person name="Toyokawa M."/>
            <person name="Uesaka K."/>
        </authorList>
    </citation>
    <scope>NUCLEOTIDE SEQUENCE [LARGE SCALE GENOMIC DNA]</scope>
    <source>
        <strain evidence="2 3">FMUON74</strain>
        <plasmid evidence="2 3">pFMUON74</plasmid>
    </source>
</reference>
<keyword evidence="3" id="KW-1185">Reference proteome</keyword>
<evidence type="ECO:0000313" key="3">
    <source>
        <dbReference type="Proteomes" id="UP000516173"/>
    </source>
</evidence>
<organism evidence="2 3">
    <name type="scientific">Nocardia wallacei</name>
    <dbReference type="NCBI Taxonomy" id="480035"/>
    <lineage>
        <taxon>Bacteria</taxon>
        <taxon>Bacillati</taxon>
        <taxon>Actinomycetota</taxon>
        <taxon>Actinomycetes</taxon>
        <taxon>Mycobacteriales</taxon>
        <taxon>Nocardiaceae</taxon>
        <taxon>Nocardia</taxon>
    </lineage>
</organism>
<gene>
    <name evidence="2" type="ORF">NWFMUON74_72100</name>
</gene>
<feature type="region of interest" description="Disordered" evidence="1">
    <location>
        <begin position="1"/>
        <end position="28"/>
    </location>
</feature>
<proteinExistence type="predicted"/>
<feature type="region of interest" description="Disordered" evidence="1">
    <location>
        <begin position="88"/>
        <end position="146"/>
    </location>
</feature>
<dbReference type="Proteomes" id="UP000516173">
    <property type="component" value="Plasmid pFMUON74"/>
</dbReference>
<feature type="compositionally biased region" description="Low complexity" evidence="1">
    <location>
        <begin position="92"/>
        <end position="105"/>
    </location>
</feature>
<feature type="compositionally biased region" description="Low complexity" evidence="1">
    <location>
        <begin position="121"/>
        <end position="146"/>
    </location>
</feature>
<dbReference type="EMBL" id="AP023397">
    <property type="protein sequence ID" value="BCK59438.1"/>
    <property type="molecule type" value="Genomic_DNA"/>
</dbReference>
<keyword evidence="2" id="KW-0614">Plasmid</keyword>